<dbReference type="InterPro" id="IPR032698">
    <property type="entry name" value="SirB1_N"/>
</dbReference>
<dbReference type="EMBL" id="MU006783">
    <property type="protein sequence ID" value="KAF2641490.1"/>
    <property type="molecule type" value="Genomic_DNA"/>
</dbReference>
<accession>A0A6A6S1Q1</accession>
<evidence type="ECO:0000313" key="3">
    <source>
        <dbReference type="Proteomes" id="UP000799753"/>
    </source>
</evidence>
<organism evidence="2 3">
    <name type="scientific">Massarina eburnea CBS 473.64</name>
    <dbReference type="NCBI Taxonomy" id="1395130"/>
    <lineage>
        <taxon>Eukaryota</taxon>
        <taxon>Fungi</taxon>
        <taxon>Dikarya</taxon>
        <taxon>Ascomycota</taxon>
        <taxon>Pezizomycotina</taxon>
        <taxon>Dothideomycetes</taxon>
        <taxon>Pleosporomycetidae</taxon>
        <taxon>Pleosporales</taxon>
        <taxon>Massarineae</taxon>
        <taxon>Massarinaceae</taxon>
        <taxon>Massarina</taxon>
    </lineage>
</organism>
<dbReference type="PROSITE" id="PS50181">
    <property type="entry name" value="FBOX"/>
    <property type="match status" value="1"/>
</dbReference>
<protein>
    <submittedName>
        <fullName evidence="2">YccV-like-domain-containing protein</fullName>
    </submittedName>
</protein>
<sequence length="597" mass="69133">MALKLVELPTEMLEHIFIHVDPQSLLAVSQTSHFLKNLTRGSPLIWRHFCKIHYRTWAAHHDIANKFAGPLSAVDWRSLYIRRVQVEREALHLLDCVLQSPTNRNRHINELADFGFDVKETLLKEIACADDTEDVLARRYYAKAILERIQRDMSIRVWRDLHNGNDVAIEHALGAYDVFTRIGPDVDFDTITSDVNNLALTLLDQNPGFPRWSTRRKASLVVSFLHEQGFRGVSDTSYHALRNNFIGFALHNPAHESLPLISVGIFCALARRLGLDARPCGFVFHVYCIVYAPKNYSLDGDYKPTSSDERQAMYLDPFRSSDEVEMLDLERVLRDMGIPAREYETFLAHTTAREMVLRTARNIMNSVQTIRQSNVGANGINSTWVNAYPDIDVSFYASIWSMIMLGPREEESGGLSNISTRRRQYLPYLLDHLRSHHPWDVSLLRRYVVPFFTNEQERYRLDNFCAAMQRLDARPATPKRRCGNARRVKYKVGQIFKHKRYHYEGIITGWDVECDAGEEWIQNMGVDRLDGGRTQSFYHVLVSDKSLRYVAEENIAMVPEWHEPTDAILTLAGRHFKRWDGELRRFISNIKEEYPDD</sequence>
<dbReference type="Gene3D" id="2.30.30.390">
    <property type="entry name" value="Hemimethylated DNA-binding domain"/>
    <property type="match status" value="1"/>
</dbReference>
<dbReference type="Proteomes" id="UP000799753">
    <property type="component" value="Unassembled WGS sequence"/>
</dbReference>
<dbReference type="PANTHER" id="PTHR31350">
    <property type="entry name" value="SI:DKEY-261L7.2"/>
    <property type="match status" value="1"/>
</dbReference>
<dbReference type="PANTHER" id="PTHR31350:SF27">
    <property type="entry name" value="HEMIMETHYLATED DNA-BINDING DOMAIN-CONTAINING PROTEIN"/>
    <property type="match status" value="1"/>
</dbReference>
<dbReference type="InterPro" id="IPR036047">
    <property type="entry name" value="F-box-like_dom_sf"/>
</dbReference>
<dbReference type="OrthoDB" id="28868at2759"/>
<dbReference type="InterPro" id="IPR001810">
    <property type="entry name" value="F-box_dom"/>
</dbReference>
<reference evidence="2" key="1">
    <citation type="journal article" date="2020" name="Stud. Mycol.">
        <title>101 Dothideomycetes genomes: a test case for predicting lifestyles and emergence of pathogens.</title>
        <authorList>
            <person name="Haridas S."/>
            <person name="Albert R."/>
            <person name="Binder M."/>
            <person name="Bloem J."/>
            <person name="Labutti K."/>
            <person name="Salamov A."/>
            <person name="Andreopoulos B."/>
            <person name="Baker S."/>
            <person name="Barry K."/>
            <person name="Bills G."/>
            <person name="Bluhm B."/>
            <person name="Cannon C."/>
            <person name="Castanera R."/>
            <person name="Culley D."/>
            <person name="Daum C."/>
            <person name="Ezra D."/>
            <person name="Gonzalez J."/>
            <person name="Henrissat B."/>
            <person name="Kuo A."/>
            <person name="Liang C."/>
            <person name="Lipzen A."/>
            <person name="Lutzoni F."/>
            <person name="Magnuson J."/>
            <person name="Mondo S."/>
            <person name="Nolan M."/>
            <person name="Ohm R."/>
            <person name="Pangilinan J."/>
            <person name="Park H.-J."/>
            <person name="Ramirez L."/>
            <person name="Alfaro M."/>
            <person name="Sun H."/>
            <person name="Tritt A."/>
            <person name="Yoshinaga Y."/>
            <person name="Zwiers L.-H."/>
            <person name="Turgeon B."/>
            <person name="Goodwin S."/>
            <person name="Spatafora J."/>
            <person name="Crous P."/>
            <person name="Grigoriev I."/>
        </authorList>
    </citation>
    <scope>NUCLEOTIDE SEQUENCE</scope>
    <source>
        <strain evidence="2">CBS 473.64</strain>
    </source>
</reference>
<dbReference type="Gene3D" id="1.20.1280.50">
    <property type="match status" value="1"/>
</dbReference>
<feature type="domain" description="F-box" evidence="1">
    <location>
        <begin position="2"/>
        <end position="49"/>
    </location>
</feature>
<dbReference type="SMART" id="SM00992">
    <property type="entry name" value="YccV-like"/>
    <property type="match status" value="1"/>
</dbReference>
<proteinExistence type="predicted"/>
<dbReference type="Pfam" id="PF13369">
    <property type="entry name" value="Transglut_core2"/>
    <property type="match status" value="1"/>
</dbReference>
<dbReference type="GO" id="GO:0003677">
    <property type="term" value="F:DNA binding"/>
    <property type="evidence" value="ECO:0007669"/>
    <property type="project" value="InterPro"/>
</dbReference>
<name>A0A6A6S1Q1_9PLEO</name>
<evidence type="ECO:0000313" key="2">
    <source>
        <dbReference type="EMBL" id="KAF2641490.1"/>
    </source>
</evidence>
<dbReference type="AlphaFoldDB" id="A0A6A6S1Q1"/>
<dbReference type="InterPro" id="IPR036623">
    <property type="entry name" value="Hemimethylated_DNA-bd_sf"/>
</dbReference>
<dbReference type="SUPFAM" id="SSF81383">
    <property type="entry name" value="F-box domain"/>
    <property type="match status" value="1"/>
</dbReference>
<dbReference type="NCBIfam" id="TIGR02097">
    <property type="entry name" value="yccV"/>
    <property type="match status" value="1"/>
</dbReference>
<evidence type="ECO:0000259" key="1">
    <source>
        <dbReference type="PROSITE" id="PS50181"/>
    </source>
</evidence>
<dbReference type="SMART" id="SM00256">
    <property type="entry name" value="FBOX"/>
    <property type="match status" value="1"/>
</dbReference>
<keyword evidence="3" id="KW-1185">Reference proteome</keyword>
<gene>
    <name evidence="2" type="ORF">P280DRAFT_469104</name>
</gene>
<dbReference type="Pfam" id="PF08755">
    <property type="entry name" value="YccV-like"/>
    <property type="match status" value="1"/>
</dbReference>
<dbReference type="InterPro" id="IPR011722">
    <property type="entry name" value="Hemimethylated_DNA-bd_dom"/>
</dbReference>
<dbReference type="SUPFAM" id="SSF141255">
    <property type="entry name" value="YccV-like"/>
    <property type="match status" value="1"/>
</dbReference>
<dbReference type="Pfam" id="PF12937">
    <property type="entry name" value="F-box-like"/>
    <property type="match status" value="1"/>
</dbReference>